<name>A0A818V439_9BILA</name>
<evidence type="ECO:0000313" key="2">
    <source>
        <dbReference type="Proteomes" id="UP000663823"/>
    </source>
</evidence>
<sequence length="615" mass="70122">MTSNPQMKPGTRCIVPVTVQLKDIFGLHEIQEITLCDMPGFGDIIDPEVNVANATGVIAALKKCKSIKILALLSYPSLGDKGQDYLKERGHSIREEYNSLLASRDSISSEEMNFLRAKGFRSPELLDQSIQEKKRIIAEREKTKQRYDYSNRLDASAANNALLYLSQCEKVSHIHVKEIATDTIQILQDYIREYGNFLDHEISTKFQHACRIDAEGGPLQYSHDLQMRLQELSSLIQLSIDLISDDTTLFERQREEFFSNLMKLISTLRQINSKLKDLLPFRLDIEKLEEELKKKVTRLGDQLLTIASKTDLSQQDSDKFLLVGTVVQKHCNTVRWNHSFKKNIPVLLAHIFALWTLKNTQHYNAMRGIEAARAYLLMPHVGQVIAIFRILGIGYNEHDDLMNNLVQIGTGEEELSEEYQIMGRGARQGDRGSYRMILENEILQASAWETKANNLRAFMNTIGPKGGMGAEAIEIGLWHAVKESEMPDSISQVILIGDAPANTESEVRQKRARFGEAYWEKTRFGKPTYYTHELQKLKSKNIPVHAFYLTRHAKDNFKQIANETRGRCERLNIHSLEGAESLTDFVTEEVLRKAAGDQGDAAVELYRKTYKTFTF</sequence>
<dbReference type="Proteomes" id="UP000663823">
    <property type="component" value="Unassembled WGS sequence"/>
</dbReference>
<gene>
    <name evidence="1" type="ORF">OTI717_LOCUS13091</name>
</gene>
<comment type="caution">
    <text evidence="1">The sequence shown here is derived from an EMBL/GenBank/DDBJ whole genome shotgun (WGS) entry which is preliminary data.</text>
</comment>
<evidence type="ECO:0000313" key="1">
    <source>
        <dbReference type="EMBL" id="CAF3709665.1"/>
    </source>
</evidence>
<dbReference type="AlphaFoldDB" id="A0A818V439"/>
<organism evidence="1 2">
    <name type="scientific">Rotaria sordida</name>
    <dbReference type="NCBI Taxonomy" id="392033"/>
    <lineage>
        <taxon>Eukaryota</taxon>
        <taxon>Metazoa</taxon>
        <taxon>Spiralia</taxon>
        <taxon>Gnathifera</taxon>
        <taxon>Rotifera</taxon>
        <taxon>Eurotatoria</taxon>
        <taxon>Bdelloidea</taxon>
        <taxon>Philodinida</taxon>
        <taxon>Philodinidae</taxon>
        <taxon>Rotaria</taxon>
    </lineage>
</organism>
<protein>
    <submittedName>
        <fullName evidence="1">Uncharacterized protein</fullName>
    </submittedName>
</protein>
<reference evidence="1" key="1">
    <citation type="submission" date="2021-02" db="EMBL/GenBank/DDBJ databases">
        <authorList>
            <person name="Nowell W R."/>
        </authorList>
    </citation>
    <scope>NUCLEOTIDE SEQUENCE</scope>
</reference>
<accession>A0A818V439</accession>
<proteinExistence type="predicted"/>
<dbReference type="EMBL" id="CAJOAX010001367">
    <property type="protein sequence ID" value="CAF3709665.1"/>
    <property type="molecule type" value="Genomic_DNA"/>
</dbReference>